<reference evidence="2" key="1">
    <citation type="journal article" date="2019" name="Int. J. Syst. Evol. Microbiol.">
        <title>The Global Catalogue of Microorganisms (GCM) 10K type strain sequencing project: providing services to taxonomists for standard genome sequencing and annotation.</title>
        <authorList>
            <consortium name="The Broad Institute Genomics Platform"/>
            <consortium name="The Broad Institute Genome Sequencing Center for Infectious Disease"/>
            <person name="Wu L."/>
            <person name="Ma J."/>
        </authorList>
    </citation>
    <scope>NUCLEOTIDE SEQUENCE [LARGE SCALE GENOMIC DNA]</scope>
    <source>
        <strain evidence="2">KCTC 22245</strain>
    </source>
</reference>
<dbReference type="Proteomes" id="UP001595607">
    <property type="component" value="Unassembled WGS sequence"/>
</dbReference>
<gene>
    <name evidence="1" type="ORF">ACFONP_11740</name>
</gene>
<accession>A0ABV7MD50</accession>
<evidence type="ECO:0000313" key="2">
    <source>
        <dbReference type="Proteomes" id="UP001595607"/>
    </source>
</evidence>
<dbReference type="Pfam" id="PF07370">
    <property type="entry name" value="DUF1489"/>
    <property type="match status" value="1"/>
</dbReference>
<protein>
    <submittedName>
        <fullName evidence="1">DUF1489 family protein</fullName>
    </submittedName>
</protein>
<evidence type="ECO:0000313" key="1">
    <source>
        <dbReference type="EMBL" id="MFC3303403.1"/>
    </source>
</evidence>
<dbReference type="InterPro" id="IPR008320">
    <property type="entry name" value="UCP032025"/>
</dbReference>
<name>A0ABV7MD50_9PROT</name>
<dbReference type="RefSeq" id="WP_189575952.1">
    <property type="nucleotide sequence ID" value="NZ_BMXU01000002.1"/>
</dbReference>
<sequence>MTIHLIKLCVGADRIDDLKSWQHTLLQRNKGTRLQGLVHHTTRMFPKRAEELKDGGSIYWVIAGQIQVRQPIVDLQEVTTNEGRKCRIVLEPGLILVNPTVKGPFQGWRYLKPEDAPGDLGSSAEGDDLPIRAELAELGLL</sequence>
<dbReference type="PIRSF" id="PIRSF032025">
    <property type="entry name" value="UCP032025"/>
    <property type="match status" value="1"/>
</dbReference>
<proteinExistence type="predicted"/>
<dbReference type="EMBL" id="JBHRVA010000003">
    <property type="protein sequence ID" value="MFC3303403.1"/>
    <property type="molecule type" value="Genomic_DNA"/>
</dbReference>
<keyword evidence="2" id="KW-1185">Reference proteome</keyword>
<comment type="caution">
    <text evidence="1">The sequence shown here is derived from an EMBL/GenBank/DDBJ whole genome shotgun (WGS) entry which is preliminary data.</text>
</comment>
<organism evidence="1 2">
    <name type="scientific">Parvularcula lutaonensis</name>
    <dbReference type="NCBI Taxonomy" id="491923"/>
    <lineage>
        <taxon>Bacteria</taxon>
        <taxon>Pseudomonadati</taxon>
        <taxon>Pseudomonadota</taxon>
        <taxon>Alphaproteobacteria</taxon>
        <taxon>Parvularculales</taxon>
        <taxon>Parvularculaceae</taxon>
        <taxon>Parvularcula</taxon>
    </lineage>
</organism>